<evidence type="ECO:0000313" key="2">
    <source>
        <dbReference type="EMBL" id="SHN17652.1"/>
    </source>
</evidence>
<dbReference type="InterPro" id="IPR011051">
    <property type="entry name" value="RmlC_Cupin_sf"/>
</dbReference>
<dbReference type="Gene3D" id="2.60.120.10">
    <property type="entry name" value="Jelly Rolls"/>
    <property type="match status" value="1"/>
</dbReference>
<sequence>MKIVEAGSSYKPHSMYPCEVHALHGSGVLALDDDSSAYGYLRSGTLSLESLTVRAGQYFCLTRVGPGACAEFSHADGVAVIRKGFKGLNMVGGPLESSGRLVYIDGCSDTLLVSPPRLGDSSLNHLHFPPGIEQSFHIHPSIRAGIVVSGAGRASLAGGVELPLRPGAVFVLDERERHRFCTESEDMHIVAFHPDGDFGPTDDHHPMKNRTLITAR</sequence>
<reference evidence="3" key="1">
    <citation type="submission" date="2016-11" db="EMBL/GenBank/DDBJ databases">
        <authorList>
            <person name="Varghese N."/>
            <person name="Submissions S."/>
        </authorList>
    </citation>
    <scope>NUCLEOTIDE SEQUENCE [LARGE SCALE GENOMIC DNA]</scope>
    <source>
        <strain evidence="3">Sac-22</strain>
    </source>
</reference>
<dbReference type="Proteomes" id="UP000184339">
    <property type="component" value="Unassembled WGS sequence"/>
</dbReference>
<dbReference type="EMBL" id="FRCX01000005">
    <property type="protein sequence ID" value="SHN17652.1"/>
    <property type="molecule type" value="Genomic_DNA"/>
</dbReference>
<evidence type="ECO:0000259" key="1">
    <source>
        <dbReference type="Pfam" id="PF07883"/>
    </source>
</evidence>
<proteinExistence type="predicted"/>
<feature type="domain" description="Cupin type-2" evidence="1">
    <location>
        <begin position="125"/>
        <end position="190"/>
    </location>
</feature>
<dbReference type="STRING" id="551987.SAMN05192549_105168"/>
<evidence type="ECO:0000313" key="3">
    <source>
        <dbReference type="Proteomes" id="UP000184339"/>
    </source>
</evidence>
<dbReference type="RefSeq" id="WP_072784922.1">
    <property type="nucleotide sequence ID" value="NZ_FRCX01000005.1"/>
</dbReference>
<dbReference type="InterPro" id="IPR013096">
    <property type="entry name" value="Cupin_2"/>
</dbReference>
<name>A0A1M7PKX4_9BURK</name>
<dbReference type="InterPro" id="IPR014710">
    <property type="entry name" value="RmlC-like_jellyroll"/>
</dbReference>
<organism evidence="2 3">
    <name type="scientific">Duganella sacchari</name>
    <dbReference type="NCBI Taxonomy" id="551987"/>
    <lineage>
        <taxon>Bacteria</taxon>
        <taxon>Pseudomonadati</taxon>
        <taxon>Pseudomonadota</taxon>
        <taxon>Betaproteobacteria</taxon>
        <taxon>Burkholderiales</taxon>
        <taxon>Oxalobacteraceae</taxon>
        <taxon>Telluria group</taxon>
        <taxon>Duganella</taxon>
    </lineage>
</organism>
<dbReference type="AlphaFoldDB" id="A0A1M7PKX4"/>
<dbReference type="SUPFAM" id="SSF51182">
    <property type="entry name" value="RmlC-like cupins"/>
    <property type="match status" value="1"/>
</dbReference>
<dbReference type="OrthoDB" id="285029at2"/>
<gene>
    <name evidence="2" type="ORF">SAMN05192549_105168</name>
</gene>
<dbReference type="Pfam" id="PF07883">
    <property type="entry name" value="Cupin_2"/>
    <property type="match status" value="1"/>
</dbReference>
<protein>
    <submittedName>
        <fullName evidence="2">Cupin domain-containing protein</fullName>
    </submittedName>
</protein>
<accession>A0A1M7PKX4</accession>
<keyword evidence="3" id="KW-1185">Reference proteome</keyword>